<gene>
    <name evidence="2" type="ORF">MHM_03260</name>
</gene>
<dbReference type="PATRIC" id="fig|1116213.3.peg.347"/>
<dbReference type="KEGG" id="mhb:MHM_03260"/>
<evidence type="ECO:0000313" key="2">
    <source>
        <dbReference type="EMBL" id="CCE66844.1"/>
    </source>
</evidence>
<accession>G8C3E6</accession>
<name>G8C3E6_9MOLU</name>
<feature type="region of interest" description="Disordered" evidence="1">
    <location>
        <begin position="171"/>
        <end position="194"/>
    </location>
</feature>
<organism evidence="2">
    <name type="scientific">Candidatus Mycoplasma haematominutum 'Birmingham 1'</name>
    <dbReference type="NCBI Taxonomy" id="1116213"/>
    <lineage>
        <taxon>Bacteria</taxon>
        <taxon>Bacillati</taxon>
        <taxon>Mycoplasmatota</taxon>
        <taxon>Mollicutes</taxon>
        <taxon>Mycoplasmataceae</taxon>
        <taxon>Mycoplasma</taxon>
    </lineage>
</organism>
<protein>
    <submittedName>
        <fullName evidence="2">Uncharacterized protein</fullName>
    </submittedName>
</protein>
<dbReference type="EMBL" id="HE613254">
    <property type="protein sequence ID" value="CCE66844.1"/>
    <property type="molecule type" value="Genomic_DNA"/>
</dbReference>
<proteinExistence type="predicted"/>
<reference evidence="2" key="2">
    <citation type="submission" date="2011-11" db="EMBL/GenBank/DDBJ databases">
        <authorList>
            <person name="Barker E."/>
        </authorList>
    </citation>
    <scope>NUCLEOTIDE SEQUENCE</scope>
    <source>
        <strain evidence="2">Birmingham 1</strain>
    </source>
</reference>
<dbReference type="AlphaFoldDB" id="G8C3E6"/>
<reference evidence="2" key="1">
    <citation type="submission" date="2011-11" db="EMBL/GenBank/DDBJ databases">
        <title>Complete genome sequence of Candidatus Mycoplasma haemominutum.</title>
        <authorList>
            <person name="Barker E.N."/>
            <person name="Darby A.C."/>
            <person name="Helps C.R."/>
            <person name="Peters I.R."/>
            <person name="Hughes M.A."/>
            <person name="Radford A.D."/>
            <person name="Novacco M."/>
            <person name="Boretti F."/>
            <person name="Hofmann-Lehmann R."/>
            <person name="Tasker S."/>
        </authorList>
    </citation>
    <scope>NUCLEOTIDE SEQUENCE</scope>
    <source>
        <strain evidence="2">Birmingham 1</strain>
    </source>
</reference>
<dbReference type="OrthoDB" id="403390at2"/>
<evidence type="ECO:0000256" key="1">
    <source>
        <dbReference type="SAM" id="MobiDB-lite"/>
    </source>
</evidence>
<sequence length="226" mass="26831">MQKMERIKFNFTNAKHKVEKYMEHNKRSSHTIKRSTVDNQLEPLTPEERKSLMYFFEGFHKLDQKKSALSLKLTAVAPNEEVLISPELDPTLKRKVRQSLHKINWDKNEVKLFKRLENYPSDAGNLFGWKNWQQSPFSVFYEDQHPWMEDMQGWSTTLNVQQKREKQDRQRCSFSSIGFGGKRNTNSRSCAPPKQEYKKIVQHKKDVIEMHIASWLLQKMGQLTQD</sequence>
<dbReference type="HOGENOM" id="CLU_1222938_0_0_14"/>